<keyword evidence="8" id="KW-0472">Membrane</keyword>
<dbReference type="CDD" id="cd03258">
    <property type="entry name" value="ABC_MetN_methionine_transporter"/>
    <property type="match status" value="1"/>
</dbReference>
<dbReference type="InterPro" id="IPR041701">
    <property type="entry name" value="MetN_ABC"/>
</dbReference>
<comment type="similarity">
    <text evidence="1">Belongs to the ABC transporter superfamily.</text>
</comment>
<dbReference type="GO" id="GO:0016887">
    <property type="term" value="F:ATP hydrolysis activity"/>
    <property type="evidence" value="ECO:0007669"/>
    <property type="project" value="InterPro"/>
</dbReference>
<dbReference type="SMART" id="SM00930">
    <property type="entry name" value="NIL"/>
    <property type="match status" value="1"/>
</dbReference>
<dbReference type="PROSITE" id="PS00211">
    <property type="entry name" value="ABC_TRANSPORTER_1"/>
    <property type="match status" value="1"/>
</dbReference>
<dbReference type="InterPro" id="IPR045865">
    <property type="entry name" value="ACT-like_dom_sf"/>
</dbReference>
<evidence type="ECO:0000256" key="6">
    <source>
        <dbReference type="ARBA" id="ARBA00022967"/>
    </source>
</evidence>
<evidence type="ECO:0000256" key="2">
    <source>
        <dbReference type="ARBA" id="ARBA00022448"/>
    </source>
</evidence>
<dbReference type="Pfam" id="PF09383">
    <property type="entry name" value="NIL"/>
    <property type="match status" value="1"/>
</dbReference>
<keyword evidence="2" id="KW-0813">Transport</keyword>
<protein>
    <submittedName>
        <fullName evidence="10">ATP-binding cassette domain-containing protein</fullName>
    </submittedName>
</protein>
<dbReference type="SMART" id="SM00382">
    <property type="entry name" value="AAA"/>
    <property type="match status" value="1"/>
</dbReference>
<gene>
    <name evidence="10" type="ORF">CG710_018105</name>
</gene>
<dbReference type="Proteomes" id="UP000216411">
    <property type="component" value="Unassembled WGS sequence"/>
</dbReference>
<dbReference type="GO" id="GO:0005524">
    <property type="term" value="F:ATP binding"/>
    <property type="evidence" value="ECO:0007669"/>
    <property type="project" value="UniProtKB-KW"/>
</dbReference>
<keyword evidence="3" id="KW-1003">Cell membrane</keyword>
<reference evidence="10 11" key="1">
    <citation type="journal article" date="2017" name="Genome Announc.">
        <title>Draft Genome Sequence of a Sporulating and Motile Strain of Lachnotalea glycerini Isolated from Water in Quebec City, Canada.</title>
        <authorList>
            <person name="Maheux A.F."/>
            <person name="Boudreau D.K."/>
            <person name="Berube E."/>
            <person name="Boissinot M."/>
            <person name="Raymond F."/>
            <person name="Brodeur S."/>
            <person name="Corbeil J."/>
            <person name="Isabel S."/>
            <person name="Omar R.F."/>
            <person name="Bergeron M.G."/>
        </authorList>
    </citation>
    <scope>NUCLEOTIDE SEQUENCE [LARGE SCALE GENOMIC DNA]</scope>
    <source>
        <strain evidence="10 11">CCRI-19302</strain>
    </source>
</reference>
<dbReference type="InterPro" id="IPR017871">
    <property type="entry name" value="ABC_transporter-like_CS"/>
</dbReference>
<dbReference type="PROSITE" id="PS50893">
    <property type="entry name" value="ABC_TRANSPORTER_2"/>
    <property type="match status" value="1"/>
</dbReference>
<dbReference type="InterPro" id="IPR003439">
    <property type="entry name" value="ABC_transporter-like_ATP-bd"/>
</dbReference>
<dbReference type="InterPro" id="IPR027417">
    <property type="entry name" value="P-loop_NTPase"/>
</dbReference>
<dbReference type="Gene3D" id="3.30.70.260">
    <property type="match status" value="1"/>
</dbReference>
<dbReference type="GO" id="GO:0005886">
    <property type="term" value="C:plasma membrane"/>
    <property type="evidence" value="ECO:0007669"/>
    <property type="project" value="UniProtKB-ARBA"/>
</dbReference>
<dbReference type="InterPro" id="IPR050086">
    <property type="entry name" value="MetN_ABC_transporter-like"/>
</dbReference>
<evidence type="ECO:0000259" key="9">
    <source>
        <dbReference type="PROSITE" id="PS50893"/>
    </source>
</evidence>
<dbReference type="SUPFAM" id="SSF55021">
    <property type="entry name" value="ACT-like"/>
    <property type="match status" value="1"/>
</dbReference>
<dbReference type="RefSeq" id="WP_094378356.1">
    <property type="nucleotide sequence ID" value="NZ_NOKA02000064.1"/>
</dbReference>
<evidence type="ECO:0000256" key="8">
    <source>
        <dbReference type="ARBA" id="ARBA00023136"/>
    </source>
</evidence>
<evidence type="ECO:0000313" key="11">
    <source>
        <dbReference type="Proteomes" id="UP000216411"/>
    </source>
</evidence>
<keyword evidence="4" id="KW-0547">Nucleotide-binding</keyword>
<evidence type="ECO:0000256" key="1">
    <source>
        <dbReference type="ARBA" id="ARBA00005417"/>
    </source>
</evidence>
<name>A0A371JA05_9FIRM</name>
<evidence type="ECO:0000313" key="10">
    <source>
        <dbReference type="EMBL" id="RDY29584.1"/>
    </source>
</evidence>
<comment type="caution">
    <text evidence="10">The sequence shown here is derived from an EMBL/GenBank/DDBJ whole genome shotgun (WGS) entry which is preliminary data.</text>
</comment>
<dbReference type="SUPFAM" id="SSF52540">
    <property type="entry name" value="P-loop containing nucleoside triphosphate hydrolases"/>
    <property type="match status" value="1"/>
</dbReference>
<dbReference type="GO" id="GO:0006865">
    <property type="term" value="P:amino acid transport"/>
    <property type="evidence" value="ECO:0007669"/>
    <property type="project" value="UniProtKB-KW"/>
</dbReference>
<evidence type="ECO:0000256" key="5">
    <source>
        <dbReference type="ARBA" id="ARBA00022840"/>
    </source>
</evidence>
<dbReference type="InterPro" id="IPR018449">
    <property type="entry name" value="NIL_domain"/>
</dbReference>
<dbReference type="InterPro" id="IPR003593">
    <property type="entry name" value="AAA+_ATPase"/>
</dbReference>
<dbReference type="Gene3D" id="3.40.50.300">
    <property type="entry name" value="P-loop containing nucleotide triphosphate hydrolases"/>
    <property type="match status" value="1"/>
</dbReference>
<evidence type="ECO:0000256" key="3">
    <source>
        <dbReference type="ARBA" id="ARBA00022475"/>
    </source>
</evidence>
<dbReference type="AlphaFoldDB" id="A0A371JA05"/>
<dbReference type="PANTHER" id="PTHR43166">
    <property type="entry name" value="AMINO ACID IMPORT ATP-BINDING PROTEIN"/>
    <property type="match status" value="1"/>
</dbReference>
<dbReference type="Pfam" id="PF00005">
    <property type="entry name" value="ABC_tran"/>
    <property type="match status" value="1"/>
</dbReference>
<keyword evidence="11" id="KW-1185">Reference proteome</keyword>
<evidence type="ECO:0000256" key="7">
    <source>
        <dbReference type="ARBA" id="ARBA00022970"/>
    </source>
</evidence>
<proteinExistence type="inferred from homology"/>
<keyword evidence="6" id="KW-1278">Translocase</keyword>
<dbReference type="EMBL" id="NOKA02000064">
    <property type="protein sequence ID" value="RDY29584.1"/>
    <property type="molecule type" value="Genomic_DNA"/>
</dbReference>
<feature type="domain" description="ABC transporter" evidence="9">
    <location>
        <begin position="2"/>
        <end position="241"/>
    </location>
</feature>
<keyword evidence="5 10" id="KW-0067">ATP-binding</keyword>
<dbReference type="FunFam" id="3.40.50.300:FF:000056">
    <property type="entry name" value="Cell division ATP-binding protein FtsE"/>
    <property type="match status" value="1"/>
</dbReference>
<keyword evidence="7" id="KW-0029">Amino-acid transport</keyword>
<dbReference type="OrthoDB" id="9804199at2"/>
<sequence length="333" mass="36585">MIRIENVSKAFQTSKDEIKAVSHINLTIEDGSIFGIIGLSGAGKSTLVRCINLLERPTKGKIFLNNIELTALPPKQLRKEREKIGMIFQQFNLLEQRNAIRNVCYPLEIAGVSKKEAMIKAEKLLKLVGLEDRMNNYPSQLSGGQKQRVAIARALATDPQVLLCDEATSALDPNTTRSILDLLKSINESMGVTIVVITHEMKVVEQICNRVAVLDQGCVVETGEVKDIFLSPKSRIAQELILPKNKGIASLQGKRIVRLAFDGQSSFEPVIANLVLKCQTMVNILGASTEDVGGKAFGQMLLQLPDDELAIARVKNYLDSIGINYEESDVNGI</sequence>
<evidence type="ECO:0000256" key="4">
    <source>
        <dbReference type="ARBA" id="ARBA00022741"/>
    </source>
</evidence>
<accession>A0A371JA05</accession>
<organism evidence="10 11">
    <name type="scientific">Lachnotalea glycerini</name>
    <dbReference type="NCBI Taxonomy" id="1763509"/>
    <lineage>
        <taxon>Bacteria</taxon>
        <taxon>Bacillati</taxon>
        <taxon>Bacillota</taxon>
        <taxon>Clostridia</taxon>
        <taxon>Lachnospirales</taxon>
        <taxon>Lachnospiraceae</taxon>
        <taxon>Lachnotalea</taxon>
    </lineage>
</organism>
<dbReference type="PANTHER" id="PTHR43166:SF30">
    <property type="entry name" value="METHIONINE IMPORT ATP-BINDING PROTEIN METN"/>
    <property type="match status" value="1"/>
</dbReference>